<dbReference type="EMBL" id="SWAV01000003">
    <property type="protein sequence ID" value="TKA91402.1"/>
    <property type="molecule type" value="Genomic_DNA"/>
</dbReference>
<accession>A0A031MK68</accession>
<gene>
    <name evidence="4" type="primary">nudJ</name>
    <name evidence="8" type="ORF">FA869_09835</name>
    <name evidence="7" type="ORF">SAMN04487855_3104</name>
    <name evidence="6" type="ORF">SAMN05216589_3105</name>
</gene>
<evidence type="ECO:0000256" key="1">
    <source>
        <dbReference type="ARBA" id="ARBA00007608"/>
    </source>
</evidence>
<keyword evidence="9" id="KW-1185">Reference proteome</keyword>
<evidence type="ECO:0000313" key="11">
    <source>
        <dbReference type="Proteomes" id="UP000305198"/>
    </source>
</evidence>
<dbReference type="RefSeq" id="WP_074781205.1">
    <property type="nucleotide sequence ID" value="NZ_FOGN01000007.1"/>
</dbReference>
<evidence type="ECO:0000256" key="2">
    <source>
        <dbReference type="ARBA" id="ARBA00011245"/>
    </source>
</evidence>
<dbReference type="GO" id="GO:0017111">
    <property type="term" value="F:ribonucleoside triphosphate phosphatase activity"/>
    <property type="evidence" value="ECO:0007669"/>
    <property type="project" value="InterPro"/>
</dbReference>
<dbReference type="InterPro" id="IPR033713">
    <property type="entry name" value="NudJ"/>
</dbReference>
<evidence type="ECO:0000256" key="3">
    <source>
        <dbReference type="ARBA" id="ARBA00015552"/>
    </source>
</evidence>
<evidence type="ECO:0000313" key="10">
    <source>
        <dbReference type="Proteomes" id="UP000186904"/>
    </source>
</evidence>
<evidence type="ECO:0000313" key="6">
    <source>
        <dbReference type="EMBL" id="SES30308.1"/>
    </source>
</evidence>
<dbReference type="EC" id="3.6.1.-" evidence="4"/>
<name>A0A031MK68_9GAMM</name>
<dbReference type="Proteomes" id="UP000186599">
    <property type="component" value="Unassembled WGS sequence"/>
</dbReference>
<dbReference type="EMBL" id="FOUA01000007">
    <property type="protein sequence ID" value="SFM30113.1"/>
    <property type="molecule type" value="Genomic_DNA"/>
</dbReference>
<protein>
    <recommendedName>
        <fullName evidence="3 4">Phosphatase NudJ</fullName>
        <ecNumber evidence="4">3.6.1.-</ecNumber>
    </recommendedName>
</protein>
<dbReference type="Gene3D" id="3.90.79.10">
    <property type="entry name" value="Nucleoside Triphosphate Pyrophosphohydrolase"/>
    <property type="match status" value="1"/>
</dbReference>
<dbReference type="Pfam" id="PF00293">
    <property type="entry name" value="NUDIX"/>
    <property type="match status" value="1"/>
</dbReference>
<reference evidence="9 10" key="1">
    <citation type="submission" date="2016-10" db="EMBL/GenBank/DDBJ databases">
        <authorList>
            <person name="de Groot N.N."/>
        </authorList>
    </citation>
    <scope>NUCLEOTIDE SEQUENCE [LARGE SCALE GENOMIC DNA]</scope>
    <source>
        <strain evidence="7 9">CGMCC 1.9095</strain>
        <strain evidence="6 10">DSM 22558</strain>
    </source>
</reference>
<dbReference type="PROSITE" id="PS51462">
    <property type="entry name" value="NUDIX"/>
    <property type="match status" value="1"/>
</dbReference>
<proteinExistence type="inferred from homology"/>
<dbReference type="EMBL" id="FOGN01000007">
    <property type="protein sequence ID" value="SES30308.1"/>
    <property type="molecule type" value="Genomic_DNA"/>
</dbReference>
<dbReference type="Proteomes" id="UP000186904">
    <property type="component" value="Unassembled WGS sequence"/>
</dbReference>
<dbReference type="InterPro" id="IPR000086">
    <property type="entry name" value="NUDIX_hydrolase_dom"/>
</dbReference>
<evidence type="ECO:0000256" key="4">
    <source>
        <dbReference type="RuleBase" id="RU364043"/>
    </source>
</evidence>
<evidence type="ECO:0000313" key="7">
    <source>
        <dbReference type="EMBL" id="SFM30113.1"/>
    </source>
</evidence>
<comment type="cofactor">
    <cofactor evidence="4">
        <name>Mg(2+)</name>
        <dbReference type="ChEBI" id="CHEBI:18420"/>
    </cofactor>
</comment>
<feature type="domain" description="Nudix hydrolase" evidence="5">
    <location>
        <begin position="4"/>
        <end position="133"/>
    </location>
</feature>
<dbReference type="InterPro" id="IPR015797">
    <property type="entry name" value="NUDIX_hydrolase-like_dom_sf"/>
</dbReference>
<keyword evidence="4" id="KW-0460">Magnesium</keyword>
<dbReference type="GO" id="GO:0004787">
    <property type="term" value="F:thiamine diphosphate phosphatase activity"/>
    <property type="evidence" value="ECO:0007669"/>
    <property type="project" value="InterPro"/>
</dbReference>
<dbReference type="OrthoDB" id="8594221at2"/>
<keyword evidence="4 8" id="KW-0378">Hydrolase</keyword>
<comment type="subunit">
    <text evidence="2 4">Monomer.</text>
</comment>
<reference evidence="8 11" key="2">
    <citation type="submission" date="2019-04" db="EMBL/GenBank/DDBJ databases">
        <title>Crypto-aerobic microbial life in anoxic (sulfidic) marine sediments.</title>
        <authorList>
            <person name="Bhattacharya S."/>
            <person name="Roy C."/>
            <person name="Mondal N."/>
            <person name="Sarkar J."/>
            <person name="Mandal S."/>
            <person name="Rameez M.J."/>
            <person name="Ghosh W."/>
        </authorList>
    </citation>
    <scope>NUCLEOTIDE SEQUENCE [LARGE SCALE GENOMIC DNA]</scope>
    <source>
        <strain evidence="8 11">SBBB</strain>
    </source>
</reference>
<organism evidence="8 11">
    <name type="scientific">Halopseudomonas bauzanensis</name>
    <dbReference type="NCBI Taxonomy" id="653930"/>
    <lineage>
        <taxon>Bacteria</taxon>
        <taxon>Pseudomonadati</taxon>
        <taxon>Pseudomonadota</taxon>
        <taxon>Gammaproteobacteria</taxon>
        <taxon>Pseudomonadales</taxon>
        <taxon>Pseudomonadaceae</taxon>
        <taxon>Halopseudomonas</taxon>
    </lineage>
</organism>
<comment type="similarity">
    <text evidence="1 4">Belongs to the Nudix hydrolase family. NudJ subfamily.</text>
</comment>
<dbReference type="STRING" id="653930.SAMN05216589_3105"/>
<dbReference type="AlphaFoldDB" id="A0A031MK68"/>
<dbReference type="Proteomes" id="UP000305198">
    <property type="component" value="Unassembled WGS sequence"/>
</dbReference>
<evidence type="ECO:0000313" key="8">
    <source>
        <dbReference type="EMBL" id="TKA91402.1"/>
    </source>
</evidence>
<dbReference type="PANTHER" id="PTHR43222:SF11">
    <property type="entry name" value="PHOSPHATASE NUDJ"/>
    <property type="match status" value="1"/>
</dbReference>
<sequence length="144" mass="16310">MRFLPHVTVATIVEDRGRFLMVEEVSNNRVVFNQPAGHLEADESLIQAAHRETLEETAWTVEITGLTGVYLFRGENGVTYQRTCFIAQPVAHQPHLQLDDGIVGAHWLTLEEVAALGEQLRSPMVLECLTDYLNKPRYPLDLIR</sequence>
<evidence type="ECO:0000259" key="5">
    <source>
        <dbReference type="PROSITE" id="PS51462"/>
    </source>
</evidence>
<dbReference type="SUPFAM" id="SSF55811">
    <property type="entry name" value="Nudix"/>
    <property type="match status" value="1"/>
</dbReference>
<dbReference type="PANTHER" id="PTHR43222">
    <property type="entry name" value="NUDIX HYDROLASE 23"/>
    <property type="match status" value="1"/>
</dbReference>
<dbReference type="GO" id="GO:0017110">
    <property type="term" value="F:nucleoside diphosphate phosphatase activity"/>
    <property type="evidence" value="ECO:0007669"/>
    <property type="project" value="InterPro"/>
</dbReference>
<evidence type="ECO:0000313" key="9">
    <source>
        <dbReference type="Proteomes" id="UP000186599"/>
    </source>
</evidence>
<dbReference type="CDD" id="cd03675">
    <property type="entry name" value="NUDIX_Hydrolase"/>
    <property type="match status" value="1"/>
</dbReference>